<accession>A0ABV5MUV1</accession>
<keyword evidence="1" id="KW-0812">Transmembrane</keyword>
<feature type="transmembrane region" description="Helical" evidence="1">
    <location>
        <begin position="7"/>
        <end position="26"/>
    </location>
</feature>
<keyword evidence="3" id="KW-1185">Reference proteome</keyword>
<evidence type="ECO:0000256" key="1">
    <source>
        <dbReference type="SAM" id="Phobius"/>
    </source>
</evidence>
<comment type="caution">
    <text evidence="2">The sequence shown here is derived from an EMBL/GenBank/DDBJ whole genome shotgun (WGS) entry which is preliminary data.</text>
</comment>
<dbReference type="RefSeq" id="WP_381341647.1">
    <property type="nucleotide sequence ID" value="NZ_JBHMCY010000004.1"/>
</dbReference>
<reference evidence="2 3" key="1">
    <citation type="submission" date="2024-09" db="EMBL/GenBank/DDBJ databases">
        <authorList>
            <person name="Sun Q."/>
            <person name="Mori K."/>
        </authorList>
    </citation>
    <scope>NUCLEOTIDE SEQUENCE [LARGE SCALE GENOMIC DNA]</scope>
    <source>
        <strain evidence="2 3">JCM 6917</strain>
    </source>
</reference>
<feature type="transmembrane region" description="Helical" evidence="1">
    <location>
        <begin position="32"/>
        <end position="51"/>
    </location>
</feature>
<evidence type="ECO:0000313" key="2">
    <source>
        <dbReference type="EMBL" id="MFB9461803.1"/>
    </source>
</evidence>
<sequence>MNLYASLLRTGVPAAVGWLVAVALRHGLDLDAAAVSGVLTPAVIFVYYGVFRFAEEHVSPRFGWLLGYARPPKYEDMQLSLPRT</sequence>
<keyword evidence="1" id="KW-0472">Membrane</keyword>
<proteinExistence type="predicted"/>
<name>A0ABV5MUV1_9ACTN</name>
<protein>
    <submittedName>
        <fullName evidence="2">Uncharacterized protein</fullName>
    </submittedName>
</protein>
<dbReference type="EMBL" id="JBHMCY010000004">
    <property type="protein sequence ID" value="MFB9461803.1"/>
    <property type="molecule type" value="Genomic_DNA"/>
</dbReference>
<keyword evidence="1" id="KW-1133">Transmembrane helix</keyword>
<gene>
    <name evidence="2" type="ORF">ACFF45_03420</name>
</gene>
<dbReference type="Proteomes" id="UP001589709">
    <property type="component" value="Unassembled WGS sequence"/>
</dbReference>
<evidence type="ECO:0000313" key="3">
    <source>
        <dbReference type="Proteomes" id="UP001589709"/>
    </source>
</evidence>
<organism evidence="2 3">
    <name type="scientific">Streptomyces cinereospinus</name>
    <dbReference type="NCBI Taxonomy" id="285561"/>
    <lineage>
        <taxon>Bacteria</taxon>
        <taxon>Bacillati</taxon>
        <taxon>Actinomycetota</taxon>
        <taxon>Actinomycetes</taxon>
        <taxon>Kitasatosporales</taxon>
        <taxon>Streptomycetaceae</taxon>
        <taxon>Streptomyces</taxon>
    </lineage>
</organism>